<dbReference type="PATRIC" id="fig|348151.3.peg.351"/>
<evidence type="ECO:0000313" key="1">
    <source>
        <dbReference type="EMBL" id="GEK28318.1"/>
    </source>
</evidence>
<reference evidence="2 3" key="1">
    <citation type="journal article" date="2015" name="Genome Announc.">
        <title>Expanding the biotechnology potential of lactobacilli through comparative genomics of 213 strains and associated genera.</title>
        <authorList>
            <person name="Sun Z."/>
            <person name="Harris H.M."/>
            <person name="McCann A."/>
            <person name="Guo C."/>
            <person name="Argimon S."/>
            <person name="Zhang W."/>
            <person name="Yang X."/>
            <person name="Jeffery I.B."/>
            <person name="Cooney J.C."/>
            <person name="Kagawa T.F."/>
            <person name="Liu W."/>
            <person name="Song Y."/>
            <person name="Salvetti E."/>
            <person name="Wrobel A."/>
            <person name="Rasinkangas P."/>
            <person name="Parkhill J."/>
            <person name="Rea M.C."/>
            <person name="O'Sullivan O."/>
            <person name="Ritari J."/>
            <person name="Douillard F.P."/>
            <person name="Paul Ross R."/>
            <person name="Yang R."/>
            <person name="Briner A.E."/>
            <person name="Felis G.E."/>
            <person name="de Vos W.M."/>
            <person name="Barrangou R."/>
            <person name="Klaenhammer T.R."/>
            <person name="Caufield P.W."/>
            <person name="Cui Y."/>
            <person name="Zhang H."/>
            <person name="O'Toole P.W."/>
        </authorList>
    </citation>
    <scope>NUCLEOTIDE SEQUENCE [LARGE SCALE GENOMIC DNA]</scope>
    <source>
        <strain evidence="2 3">DSM 22696</strain>
    </source>
</reference>
<reference evidence="1 4" key="2">
    <citation type="submission" date="2019-07" db="EMBL/GenBank/DDBJ databases">
        <title>Whole genome shotgun sequence of Lactobacillus siliginis NBRC 101315.</title>
        <authorList>
            <person name="Hosoyama A."/>
            <person name="Uohara A."/>
            <person name="Ohji S."/>
            <person name="Ichikawa N."/>
        </authorList>
    </citation>
    <scope>NUCLEOTIDE SEQUENCE [LARGE SCALE GENOMIC DNA]</scope>
    <source>
        <strain evidence="1 4">NBRC 101315</strain>
    </source>
</reference>
<dbReference type="EMBL" id="JQCB01000011">
    <property type="protein sequence ID" value="KRN95064.1"/>
    <property type="molecule type" value="Genomic_DNA"/>
</dbReference>
<comment type="caution">
    <text evidence="2">The sequence shown here is derived from an EMBL/GenBank/DDBJ whole genome shotgun (WGS) entry which is preliminary data.</text>
</comment>
<dbReference type="OrthoDB" id="2144046at2"/>
<proteinExistence type="predicted"/>
<dbReference type="AlphaFoldDB" id="A0A0R2KZT9"/>
<dbReference type="InterPro" id="IPR021402">
    <property type="entry name" value="DUF3042"/>
</dbReference>
<keyword evidence="3" id="KW-1185">Reference proteome</keyword>
<evidence type="ECO:0000313" key="2">
    <source>
        <dbReference type="EMBL" id="KRN95064.1"/>
    </source>
</evidence>
<dbReference type="EMBL" id="BJUD01000008">
    <property type="protein sequence ID" value="GEK28318.1"/>
    <property type="molecule type" value="Genomic_DNA"/>
</dbReference>
<evidence type="ECO:0000313" key="3">
    <source>
        <dbReference type="Proteomes" id="UP000051139"/>
    </source>
</evidence>
<protein>
    <submittedName>
        <fullName evidence="1">DUF3042 domain-containing protein</fullName>
    </submittedName>
</protein>
<organism evidence="2 3">
    <name type="scientific">Furfurilactobacillus siliginis</name>
    <dbReference type="NCBI Taxonomy" id="348151"/>
    <lineage>
        <taxon>Bacteria</taxon>
        <taxon>Bacillati</taxon>
        <taxon>Bacillota</taxon>
        <taxon>Bacilli</taxon>
        <taxon>Lactobacillales</taxon>
        <taxon>Lactobacillaceae</taxon>
        <taxon>Furfurilactobacillus</taxon>
    </lineage>
</organism>
<evidence type="ECO:0000313" key="4">
    <source>
        <dbReference type="Proteomes" id="UP000321429"/>
    </source>
</evidence>
<dbReference type="Pfam" id="PF11240">
    <property type="entry name" value="DUF3042"/>
    <property type="match status" value="1"/>
</dbReference>
<dbReference type="STRING" id="348151.IV55_GL000345"/>
<sequence length="58" mass="6516">MKKFTKGFLIGTLTTVGAVLAGLVSFHKTVVSPIEEEEQRFDDNRRKAVRKSRSAHIN</sequence>
<name>A0A0R2KZT9_9LACO</name>
<gene>
    <name evidence="2" type="ORF">IV55_GL000345</name>
    <name evidence="1" type="ORF">LSI01_06290</name>
</gene>
<dbReference type="Proteomes" id="UP000321429">
    <property type="component" value="Unassembled WGS sequence"/>
</dbReference>
<accession>A0A0R2KZT9</accession>
<dbReference type="Proteomes" id="UP000051139">
    <property type="component" value="Unassembled WGS sequence"/>
</dbReference>
<dbReference type="RefSeq" id="WP_083483978.1">
    <property type="nucleotide sequence ID" value="NZ_BJUD01000008.1"/>
</dbReference>